<evidence type="ECO:0000313" key="1">
    <source>
        <dbReference type="EMBL" id="KAF2218282.1"/>
    </source>
</evidence>
<protein>
    <submittedName>
        <fullName evidence="1">Uncharacterized protein</fullName>
    </submittedName>
</protein>
<keyword evidence="2" id="KW-1185">Reference proteome</keyword>
<evidence type="ECO:0000313" key="2">
    <source>
        <dbReference type="Proteomes" id="UP000799538"/>
    </source>
</evidence>
<name>A0A6A6FXR5_9PEZI</name>
<dbReference type="EMBL" id="ML992558">
    <property type="protein sequence ID" value="KAF2218282.1"/>
    <property type="molecule type" value="Genomic_DNA"/>
</dbReference>
<dbReference type="AlphaFoldDB" id="A0A6A6FXR5"/>
<accession>A0A6A6FXR5</accession>
<dbReference type="OrthoDB" id="3932329at2759"/>
<sequence length="389" mass="44721">MGDFSCYCILCGVPHSRQGSGILDSVKRSWLAVSTLLTKCSIFEKGMDSTMIIELPATWDENSWEARGFTVKETGEKLLTNASWEDWAFTPDQKRYRTIIAIHESCLEICKRFTTSHTGHSMTRVSNTSHFWDTVEPLVQFASIYNLPNFVEIPSRYYGAGRWQMKSWDLFSDLIDDDDSDNQEEDPRWDEDYEKYCAQFYYLEVDPLHVPDLTDSILSGLRPLPDHIPALMASVWQTDMPNSNHGRGELLHRITALPEELRSAILFQHRPLDNISREPNYFFPPFMWRDALLNGLLPWLWDLDRTVINAHPAAPGGKEWDWEALARTLAQDDVFLPAPDSPSCPRGLKNRRRIWQLVDDFRPGDKPACRPHHILTEEEFIATTSEGGG</sequence>
<reference evidence="2" key="1">
    <citation type="journal article" date="2020" name="Stud. Mycol.">
        <title>101 Dothideomycetes genomes: A test case for predicting lifestyles and emergence of pathogens.</title>
        <authorList>
            <person name="Haridas S."/>
            <person name="Albert R."/>
            <person name="Binder M."/>
            <person name="Bloem J."/>
            <person name="LaButti K."/>
            <person name="Salamov A."/>
            <person name="Andreopoulos B."/>
            <person name="Baker S."/>
            <person name="Barry K."/>
            <person name="Bills G."/>
            <person name="Bluhm B."/>
            <person name="Cannon C."/>
            <person name="Castanera R."/>
            <person name="Culley D."/>
            <person name="Daum C."/>
            <person name="Ezra D."/>
            <person name="Gonzalez J."/>
            <person name="Henrissat B."/>
            <person name="Kuo A."/>
            <person name="Liang C."/>
            <person name="Lipzen A."/>
            <person name="Lutzoni F."/>
            <person name="Magnuson J."/>
            <person name="Mondo S."/>
            <person name="Nolan M."/>
            <person name="Ohm R."/>
            <person name="Pangilinan J."/>
            <person name="Park H.-J."/>
            <person name="Ramirez L."/>
            <person name="Alfaro M."/>
            <person name="Sun H."/>
            <person name="Tritt A."/>
            <person name="Yoshinaga Y."/>
            <person name="Zwiers L.-H."/>
            <person name="Turgeon B."/>
            <person name="Goodwin S."/>
            <person name="Spatafora J."/>
            <person name="Crous P."/>
            <person name="Grigoriev I."/>
        </authorList>
    </citation>
    <scope>NUCLEOTIDE SEQUENCE [LARGE SCALE GENOMIC DNA]</scope>
    <source>
        <strain evidence="2">CECT 20119</strain>
    </source>
</reference>
<dbReference type="Proteomes" id="UP000799538">
    <property type="component" value="Unassembled WGS sequence"/>
</dbReference>
<gene>
    <name evidence="1" type="ORF">BDZ85DRAFT_106341</name>
</gene>
<proteinExistence type="predicted"/>
<organism evidence="1 2">
    <name type="scientific">Elsinoe ampelina</name>
    <dbReference type="NCBI Taxonomy" id="302913"/>
    <lineage>
        <taxon>Eukaryota</taxon>
        <taxon>Fungi</taxon>
        <taxon>Dikarya</taxon>
        <taxon>Ascomycota</taxon>
        <taxon>Pezizomycotina</taxon>
        <taxon>Dothideomycetes</taxon>
        <taxon>Dothideomycetidae</taxon>
        <taxon>Myriangiales</taxon>
        <taxon>Elsinoaceae</taxon>
        <taxon>Elsinoe</taxon>
    </lineage>
</organism>